<dbReference type="Proteomes" id="UP000239480">
    <property type="component" value="Unassembled WGS sequence"/>
</dbReference>
<keyword evidence="2" id="KW-1185">Reference proteome</keyword>
<evidence type="ECO:0000313" key="1">
    <source>
        <dbReference type="EMBL" id="PRY25347.1"/>
    </source>
</evidence>
<gene>
    <name evidence="1" type="ORF">CLV78_102525</name>
</gene>
<dbReference type="AlphaFoldDB" id="A0A2T0RW20"/>
<dbReference type="RefSeq" id="WP_281261137.1">
    <property type="nucleotide sequence ID" value="NZ_PVTD01000002.1"/>
</dbReference>
<accession>A0A2T0RW20</accession>
<name>A0A2T0RW20_9RHOB</name>
<comment type="caution">
    <text evidence="1">The sequence shown here is derived from an EMBL/GenBank/DDBJ whole genome shotgun (WGS) entry which is preliminary data.</text>
</comment>
<proteinExistence type="predicted"/>
<protein>
    <submittedName>
        <fullName evidence="1">Uncharacterized protein</fullName>
    </submittedName>
</protein>
<organism evidence="1 2">
    <name type="scientific">Aliiruegeria haliotis</name>
    <dbReference type="NCBI Taxonomy" id="1280846"/>
    <lineage>
        <taxon>Bacteria</taxon>
        <taxon>Pseudomonadati</taxon>
        <taxon>Pseudomonadota</taxon>
        <taxon>Alphaproteobacteria</taxon>
        <taxon>Rhodobacterales</taxon>
        <taxon>Roseobacteraceae</taxon>
        <taxon>Aliiruegeria</taxon>
    </lineage>
</organism>
<dbReference type="EMBL" id="PVTD01000002">
    <property type="protein sequence ID" value="PRY25347.1"/>
    <property type="molecule type" value="Genomic_DNA"/>
</dbReference>
<sequence>MADLDAHKRFFFPAFAETDRSTFMGNRFVGEPLLAENPMRMTR</sequence>
<evidence type="ECO:0000313" key="2">
    <source>
        <dbReference type="Proteomes" id="UP000239480"/>
    </source>
</evidence>
<reference evidence="1 2" key="1">
    <citation type="submission" date="2018-03" db="EMBL/GenBank/DDBJ databases">
        <title>Genomic Encyclopedia of Archaeal and Bacterial Type Strains, Phase II (KMG-II): from individual species to whole genera.</title>
        <authorList>
            <person name="Goeker M."/>
        </authorList>
    </citation>
    <scope>NUCLEOTIDE SEQUENCE [LARGE SCALE GENOMIC DNA]</scope>
    <source>
        <strain evidence="1 2">DSM 29328</strain>
    </source>
</reference>